<keyword evidence="4" id="KW-1185">Reference proteome</keyword>
<organism evidence="3 4">
    <name type="scientific">Marinomonas foliarum</name>
    <dbReference type="NCBI Taxonomy" id="491950"/>
    <lineage>
        <taxon>Bacteria</taxon>
        <taxon>Pseudomonadati</taxon>
        <taxon>Pseudomonadota</taxon>
        <taxon>Gammaproteobacteria</taxon>
        <taxon>Oceanospirillales</taxon>
        <taxon>Oceanospirillaceae</taxon>
        <taxon>Marinomonas</taxon>
    </lineage>
</organism>
<evidence type="ECO:0000313" key="3">
    <source>
        <dbReference type="EMBL" id="QRV24420.1"/>
    </source>
</evidence>
<dbReference type="Gene3D" id="3.30.70.270">
    <property type="match status" value="1"/>
</dbReference>
<dbReference type="PANTHER" id="PTHR44757">
    <property type="entry name" value="DIGUANYLATE CYCLASE DGCP"/>
    <property type="match status" value="1"/>
</dbReference>
<proteinExistence type="predicted"/>
<accession>A0ABX7IQ20</accession>
<dbReference type="InterPro" id="IPR052155">
    <property type="entry name" value="Biofilm_reg_signaling"/>
</dbReference>
<evidence type="ECO:0000259" key="2">
    <source>
        <dbReference type="PROSITE" id="PS50887"/>
    </source>
</evidence>
<name>A0ABX7IQ20_9GAMM</name>
<evidence type="ECO:0000259" key="1">
    <source>
        <dbReference type="PROSITE" id="PS50883"/>
    </source>
</evidence>
<feature type="domain" description="EAL" evidence="1">
    <location>
        <begin position="418"/>
        <end position="672"/>
    </location>
</feature>
<dbReference type="InterPro" id="IPR035919">
    <property type="entry name" value="EAL_sf"/>
</dbReference>
<feature type="domain" description="GGDEF" evidence="2">
    <location>
        <begin position="276"/>
        <end position="409"/>
    </location>
</feature>
<sequence>MTDLSMLVHAKMPLAAWIIDIEQSSVPWCNDAAEALLADSLNDIKSGQRLIGDALQKRLSLYIEALELGEELPFKWPYVSKDGARYKVIGSVISLGNGRRGLSVEAHPDLSHVSLPTPTSITASITSSTLPRAPESSGLLTQFRTLSFAAFNPKGEMIEASECFIGVFGDIQYIRDLFAVSGAANSFIQRLERLECLSQEIRLSSKQGVRWYKVEVSYHHFTNNVYLLTHDIQEERDHEVALYRLNNYDSLTLLPNRNLLYQQLESALVNARKREREFGLLYIDLDSFKVINDNFGHRVGDELIQRVAERIKTCIPPRACLYRLGGDEFVVVLENTTGIEELQNIAESIMQNASNTYLVAKMEMMITASIGIASYPQHADDIDNLLKNADAAMYRAKSTGHNMYFVYENNMAENIDAHLTLGGGLRKAIEEEQFVLHYQPKIRLCDEEVVGAEALIRWVHPELGMISPDQFIPLAEESGLILPLGEWVIRRACRQLKEWRESGVAPIKMSVNLSSRQFMQADLVDMVERVLQETGVEPEYFELELTESMLMADAQQSIDKLHGFRKLGLTLSIDDFGTGYSSLAYLKKFPIQTLKIDRSFINDLGLDSDNDAIVKATIAMAKSLNLKVIAEGVETRSQFDLLDGYGCQEVQGYLFSKPLCGEDFLRYMSSQNVVTFA</sequence>
<dbReference type="Pfam" id="PF00990">
    <property type="entry name" value="GGDEF"/>
    <property type="match status" value="1"/>
</dbReference>
<dbReference type="PROSITE" id="PS50883">
    <property type="entry name" value="EAL"/>
    <property type="match status" value="1"/>
</dbReference>
<dbReference type="Pfam" id="PF00563">
    <property type="entry name" value="EAL"/>
    <property type="match status" value="1"/>
</dbReference>
<dbReference type="NCBIfam" id="TIGR00254">
    <property type="entry name" value="GGDEF"/>
    <property type="match status" value="1"/>
</dbReference>
<dbReference type="CDD" id="cd01948">
    <property type="entry name" value="EAL"/>
    <property type="match status" value="1"/>
</dbReference>
<dbReference type="PANTHER" id="PTHR44757:SF2">
    <property type="entry name" value="BIOFILM ARCHITECTURE MAINTENANCE PROTEIN MBAA"/>
    <property type="match status" value="1"/>
</dbReference>
<gene>
    <name evidence="3" type="ORF">JSY38_02460</name>
</gene>
<dbReference type="EMBL" id="CP070273">
    <property type="protein sequence ID" value="QRV24420.1"/>
    <property type="molecule type" value="Genomic_DNA"/>
</dbReference>
<dbReference type="RefSeq" id="WP_205115088.1">
    <property type="nucleotide sequence ID" value="NZ_CP070273.1"/>
</dbReference>
<reference evidence="3 4" key="1">
    <citation type="submission" date="2021-02" db="EMBL/GenBank/DDBJ databases">
        <title>The genome of Marinomonas foliarum JZW.</title>
        <authorList>
            <person name="Sun M."/>
        </authorList>
    </citation>
    <scope>NUCLEOTIDE SEQUENCE [LARGE SCALE GENOMIC DNA]</scope>
    <source>
        <strain evidence="3 4">JZW</strain>
    </source>
</reference>
<dbReference type="PROSITE" id="PS50887">
    <property type="entry name" value="GGDEF"/>
    <property type="match status" value="1"/>
</dbReference>
<dbReference type="Gene3D" id="3.20.20.450">
    <property type="entry name" value="EAL domain"/>
    <property type="match status" value="1"/>
</dbReference>
<dbReference type="SUPFAM" id="SSF141868">
    <property type="entry name" value="EAL domain-like"/>
    <property type="match status" value="1"/>
</dbReference>
<dbReference type="Proteomes" id="UP000644167">
    <property type="component" value="Chromosome"/>
</dbReference>
<protein>
    <submittedName>
        <fullName evidence="3">EAL domain-containing protein</fullName>
    </submittedName>
</protein>
<dbReference type="CDD" id="cd01949">
    <property type="entry name" value="GGDEF"/>
    <property type="match status" value="1"/>
</dbReference>
<dbReference type="SMART" id="SM00267">
    <property type="entry name" value="GGDEF"/>
    <property type="match status" value="1"/>
</dbReference>
<evidence type="ECO:0000313" key="4">
    <source>
        <dbReference type="Proteomes" id="UP000644167"/>
    </source>
</evidence>
<dbReference type="InterPro" id="IPR029787">
    <property type="entry name" value="Nucleotide_cyclase"/>
</dbReference>
<dbReference type="SUPFAM" id="SSF55073">
    <property type="entry name" value="Nucleotide cyclase"/>
    <property type="match status" value="1"/>
</dbReference>
<dbReference type="InterPro" id="IPR000160">
    <property type="entry name" value="GGDEF_dom"/>
</dbReference>
<dbReference type="InterPro" id="IPR001633">
    <property type="entry name" value="EAL_dom"/>
</dbReference>
<dbReference type="SMART" id="SM00052">
    <property type="entry name" value="EAL"/>
    <property type="match status" value="1"/>
</dbReference>
<dbReference type="InterPro" id="IPR043128">
    <property type="entry name" value="Rev_trsase/Diguanyl_cyclase"/>
</dbReference>